<gene>
    <name evidence="1" type="ORF">BDM02DRAFT_895856</name>
</gene>
<accession>A0ACB6ZNR5</accession>
<name>A0ACB6ZNR5_THEGA</name>
<evidence type="ECO:0000313" key="2">
    <source>
        <dbReference type="Proteomes" id="UP000886501"/>
    </source>
</evidence>
<organism evidence="1 2">
    <name type="scientific">Thelephora ganbajun</name>
    <name type="common">Ganba fungus</name>
    <dbReference type="NCBI Taxonomy" id="370292"/>
    <lineage>
        <taxon>Eukaryota</taxon>
        <taxon>Fungi</taxon>
        <taxon>Dikarya</taxon>
        <taxon>Basidiomycota</taxon>
        <taxon>Agaricomycotina</taxon>
        <taxon>Agaricomycetes</taxon>
        <taxon>Thelephorales</taxon>
        <taxon>Thelephoraceae</taxon>
        <taxon>Thelephora</taxon>
    </lineage>
</organism>
<sequence>MSSHFYEVALFGEFFAQDLKPIVNRITLHSESSQQMHYREFVFEPIDAPQQRELGNEPVLLRARKEVTSPDSKWVLYSYLKPESARVHPEATVRPWSTLEIDGDAMAFASALGYIKRSQIYKRGYLFRKGSLVIQMFQQEQVDPKTSKPIPAHADTLWEVEVKTASPVRNTPEMPLSVSVEAVMEIQILMKGLLDLRRQDS</sequence>
<proteinExistence type="predicted"/>
<dbReference type="EMBL" id="MU117977">
    <property type="protein sequence ID" value="KAF9651172.1"/>
    <property type="molecule type" value="Genomic_DNA"/>
</dbReference>
<reference evidence="1" key="1">
    <citation type="submission" date="2019-10" db="EMBL/GenBank/DDBJ databases">
        <authorList>
            <consortium name="DOE Joint Genome Institute"/>
            <person name="Kuo A."/>
            <person name="Miyauchi S."/>
            <person name="Kiss E."/>
            <person name="Drula E."/>
            <person name="Kohler A."/>
            <person name="Sanchez-Garcia M."/>
            <person name="Andreopoulos B."/>
            <person name="Barry K.W."/>
            <person name="Bonito G."/>
            <person name="Buee M."/>
            <person name="Carver A."/>
            <person name="Chen C."/>
            <person name="Cichocki N."/>
            <person name="Clum A."/>
            <person name="Culley D."/>
            <person name="Crous P.W."/>
            <person name="Fauchery L."/>
            <person name="Girlanda M."/>
            <person name="Hayes R."/>
            <person name="Keri Z."/>
            <person name="Labutti K."/>
            <person name="Lipzen A."/>
            <person name="Lombard V."/>
            <person name="Magnuson J."/>
            <person name="Maillard F."/>
            <person name="Morin E."/>
            <person name="Murat C."/>
            <person name="Nolan M."/>
            <person name="Ohm R."/>
            <person name="Pangilinan J."/>
            <person name="Pereira M."/>
            <person name="Perotto S."/>
            <person name="Peter M."/>
            <person name="Riley R."/>
            <person name="Sitrit Y."/>
            <person name="Stielow B."/>
            <person name="Szollosi G."/>
            <person name="Zifcakova L."/>
            <person name="Stursova M."/>
            <person name="Spatafora J.W."/>
            <person name="Tedersoo L."/>
            <person name="Vaario L.-M."/>
            <person name="Yamada A."/>
            <person name="Yan M."/>
            <person name="Wang P."/>
            <person name="Xu J."/>
            <person name="Bruns T."/>
            <person name="Baldrian P."/>
            <person name="Vilgalys R."/>
            <person name="Henrissat B."/>
            <person name="Grigoriev I.V."/>
            <person name="Hibbett D."/>
            <person name="Nagy L.G."/>
            <person name="Martin F.M."/>
        </authorList>
    </citation>
    <scope>NUCLEOTIDE SEQUENCE</scope>
    <source>
        <strain evidence="1">P2</strain>
    </source>
</reference>
<reference evidence="1" key="2">
    <citation type="journal article" date="2020" name="Nat. Commun.">
        <title>Large-scale genome sequencing of mycorrhizal fungi provides insights into the early evolution of symbiotic traits.</title>
        <authorList>
            <person name="Miyauchi S."/>
            <person name="Kiss E."/>
            <person name="Kuo A."/>
            <person name="Drula E."/>
            <person name="Kohler A."/>
            <person name="Sanchez-Garcia M."/>
            <person name="Morin E."/>
            <person name="Andreopoulos B."/>
            <person name="Barry K.W."/>
            <person name="Bonito G."/>
            <person name="Buee M."/>
            <person name="Carver A."/>
            <person name="Chen C."/>
            <person name="Cichocki N."/>
            <person name="Clum A."/>
            <person name="Culley D."/>
            <person name="Crous P.W."/>
            <person name="Fauchery L."/>
            <person name="Girlanda M."/>
            <person name="Hayes R.D."/>
            <person name="Keri Z."/>
            <person name="LaButti K."/>
            <person name="Lipzen A."/>
            <person name="Lombard V."/>
            <person name="Magnuson J."/>
            <person name="Maillard F."/>
            <person name="Murat C."/>
            <person name="Nolan M."/>
            <person name="Ohm R.A."/>
            <person name="Pangilinan J."/>
            <person name="Pereira M.F."/>
            <person name="Perotto S."/>
            <person name="Peter M."/>
            <person name="Pfister S."/>
            <person name="Riley R."/>
            <person name="Sitrit Y."/>
            <person name="Stielow J.B."/>
            <person name="Szollosi G."/>
            <person name="Zifcakova L."/>
            <person name="Stursova M."/>
            <person name="Spatafora J.W."/>
            <person name="Tedersoo L."/>
            <person name="Vaario L.M."/>
            <person name="Yamada A."/>
            <person name="Yan M."/>
            <person name="Wang P."/>
            <person name="Xu J."/>
            <person name="Bruns T."/>
            <person name="Baldrian P."/>
            <person name="Vilgalys R."/>
            <person name="Dunand C."/>
            <person name="Henrissat B."/>
            <person name="Grigoriev I.V."/>
            <person name="Hibbett D."/>
            <person name="Nagy L.G."/>
            <person name="Martin F.M."/>
        </authorList>
    </citation>
    <scope>NUCLEOTIDE SEQUENCE</scope>
    <source>
        <strain evidence="1">P2</strain>
    </source>
</reference>
<dbReference type="Proteomes" id="UP000886501">
    <property type="component" value="Unassembled WGS sequence"/>
</dbReference>
<evidence type="ECO:0000313" key="1">
    <source>
        <dbReference type="EMBL" id="KAF9651172.1"/>
    </source>
</evidence>
<comment type="caution">
    <text evidence="1">The sequence shown here is derived from an EMBL/GenBank/DDBJ whole genome shotgun (WGS) entry which is preliminary data.</text>
</comment>
<keyword evidence="2" id="KW-1185">Reference proteome</keyword>
<protein>
    <submittedName>
        <fullName evidence="1">Uncharacterized protein</fullName>
    </submittedName>
</protein>